<protein>
    <submittedName>
        <fullName evidence="2">Uncharacterized protein</fullName>
    </submittedName>
</protein>
<evidence type="ECO:0000313" key="2">
    <source>
        <dbReference type="EMBL" id="KIO00305.1"/>
    </source>
</evidence>
<feature type="region of interest" description="Disordered" evidence="1">
    <location>
        <begin position="36"/>
        <end position="77"/>
    </location>
</feature>
<feature type="compositionally biased region" description="Acidic residues" evidence="1">
    <location>
        <begin position="43"/>
        <end position="59"/>
    </location>
</feature>
<dbReference type="InParanoid" id="A0A0C3NGY1"/>
<reference evidence="2 3" key="1">
    <citation type="submission" date="2014-04" db="EMBL/GenBank/DDBJ databases">
        <authorList>
            <consortium name="DOE Joint Genome Institute"/>
            <person name="Kuo A."/>
            <person name="Kohler A."/>
            <person name="Costa M.D."/>
            <person name="Nagy L.G."/>
            <person name="Floudas D."/>
            <person name="Copeland A."/>
            <person name="Barry K.W."/>
            <person name="Cichocki N."/>
            <person name="Veneault-Fourrey C."/>
            <person name="LaButti K."/>
            <person name="Lindquist E.A."/>
            <person name="Lipzen A."/>
            <person name="Lundell T."/>
            <person name="Morin E."/>
            <person name="Murat C."/>
            <person name="Sun H."/>
            <person name="Tunlid A."/>
            <person name="Henrissat B."/>
            <person name="Grigoriev I.V."/>
            <person name="Hibbett D.S."/>
            <person name="Martin F."/>
            <person name="Nordberg H.P."/>
            <person name="Cantor M.N."/>
            <person name="Hua S.X."/>
        </authorList>
    </citation>
    <scope>NUCLEOTIDE SEQUENCE [LARGE SCALE GENOMIC DNA]</scope>
    <source>
        <strain evidence="2 3">Marx 270</strain>
    </source>
</reference>
<proteinExistence type="predicted"/>
<dbReference type="HOGENOM" id="CLU_2414193_0_0_1"/>
<dbReference type="Proteomes" id="UP000054217">
    <property type="component" value="Unassembled WGS sequence"/>
</dbReference>
<evidence type="ECO:0000256" key="1">
    <source>
        <dbReference type="SAM" id="MobiDB-lite"/>
    </source>
</evidence>
<reference evidence="3" key="2">
    <citation type="submission" date="2015-01" db="EMBL/GenBank/DDBJ databases">
        <title>Evolutionary Origins and Diversification of the Mycorrhizal Mutualists.</title>
        <authorList>
            <consortium name="DOE Joint Genome Institute"/>
            <consortium name="Mycorrhizal Genomics Consortium"/>
            <person name="Kohler A."/>
            <person name="Kuo A."/>
            <person name="Nagy L.G."/>
            <person name="Floudas D."/>
            <person name="Copeland A."/>
            <person name="Barry K.W."/>
            <person name="Cichocki N."/>
            <person name="Veneault-Fourrey C."/>
            <person name="LaButti K."/>
            <person name="Lindquist E.A."/>
            <person name="Lipzen A."/>
            <person name="Lundell T."/>
            <person name="Morin E."/>
            <person name="Murat C."/>
            <person name="Riley R."/>
            <person name="Ohm R."/>
            <person name="Sun H."/>
            <person name="Tunlid A."/>
            <person name="Henrissat B."/>
            <person name="Grigoriev I.V."/>
            <person name="Hibbett D.S."/>
            <person name="Martin F."/>
        </authorList>
    </citation>
    <scope>NUCLEOTIDE SEQUENCE [LARGE SCALE GENOMIC DNA]</scope>
    <source>
        <strain evidence="3">Marx 270</strain>
    </source>
</reference>
<evidence type="ECO:0000313" key="3">
    <source>
        <dbReference type="Proteomes" id="UP000054217"/>
    </source>
</evidence>
<feature type="region of interest" description="Disordered" evidence="1">
    <location>
        <begin position="1"/>
        <end position="24"/>
    </location>
</feature>
<organism evidence="2 3">
    <name type="scientific">Pisolithus tinctorius Marx 270</name>
    <dbReference type="NCBI Taxonomy" id="870435"/>
    <lineage>
        <taxon>Eukaryota</taxon>
        <taxon>Fungi</taxon>
        <taxon>Dikarya</taxon>
        <taxon>Basidiomycota</taxon>
        <taxon>Agaricomycotina</taxon>
        <taxon>Agaricomycetes</taxon>
        <taxon>Agaricomycetidae</taxon>
        <taxon>Boletales</taxon>
        <taxon>Sclerodermatineae</taxon>
        <taxon>Pisolithaceae</taxon>
        <taxon>Pisolithus</taxon>
    </lineage>
</organism>
<accession>A0A0C3NGY1</accession>
<sequence length="92" mass="10478">MPRAVPTPPAQETKMPTSDKGKWKATEVEVEQMIAEGSHRMEVDDEGEEEVPEKEDKEEEPWKPTMKTTFPLKANQNASLVHRQTDYTLALP</sequence>
<dbReference type="EMBL" id="KN831997">
    <property type="protein sequence ID" value="KIO00305.1"/>
    <property type="molecule type" value="Genomic_DNA"/>
</dbReference>
<dbReference type="AlphaFoldDB" id="A0A0C3NGY1"/>
<gene>
    <name evidence="2" type="ORF">M404DRAFT_29683</name>
</gene>
<name>A0A0C3NGY1_PISTI</name>
<keyword evidence="3" id="KW-1185">Reference proteome</keyword>